<sequence>MSWSDALAAARSEQGRIRGGVPKKKNHILRRRRLHG</sequence>
<gene>
    <name evidence="2" type="ordered locus">Acav_3434</name>
</gene>
<feature type="region of interest" description="Disordered" evidence="1">
    <location>
        <begin position="1"/>
        <end position="36"/>
    </location>
</feature>
<dbReference type="KEGG" id="aaa:Acav_3434"/>
<keyword evidence="3" id="KW-1185">Reference proteome</keyword>
<name>F0QAU7_PARA1</name>
<evidence type="ECO:0000256" key="1">
    <source>
        <dbReference type="SAM" id="MobiDB-lite"/>
    </source>
</evidence>
<protein>
    <submittedName>
        <fullName evidence="2">Uncharacterized protein</fullName>
    </submittedName>
</protein>
<dbReference type="AlphaFoldDB" id="F0QAU7"/>
<organism evidence="2 3">
    <name type="scientific">Paracidovorax avenae (strain ATCC 19860 / DSM 7227 / CCUG 15838 / JCM 20985 / LMG 2117 / NCPPB 1011)</name>
    <name type="common">Acidovorax avenae</name>
    <dbReference type="NCBI Taxonomy" id="643561"/>
    <lineage>
        <taxon>Bacteria</taxon>
        <taxon>Pseudomonadati</taxon>
        <taxon>Pseudomonadota</taxon>
        <taxon>Betaproteobacteria</taxon>
        <taxon>Burkholderiales</taxon>
        <taxon>Comamonadaceae</taxon>
        <taxon>Paracidovorax</taxon>
    </lineage>
</organism>
<accession>F0QAU7</accession>
<evidence type="ECO:0000313" key="2">
    <source>
        <dbReference type="EMBL" id="ADX47335.1"/>
    </source>
</evidence>
<reference evidence="2" key="1">
    <citation type="submission" date="2011-02" db="EMBL/GenBank/DDBJ databases">
        <title>Complete sequence of Acidovorax avenae subsp. avenae ATCC 19860.</title>
        <authorList>
            <consortium name="US DOE Joint Genome Institute"/>
            <person name="Lucas S."/>
            <person name="Copeland A."/>
            <person name="Lapidus A."/>
            <person name="Cheng J.-F."/>
            <person name="Goodwin L."/>
            <person name="Pitluck S."/>
            <person name="Chertkov O."/>
            <person name="Held B."/>
            <person name="Detter J.C."/>
            <person name="Han C."/>
            <person name="Tapia R."/>
            <person name="Land M."/>
            <person name="Hauser L."/>
            <person name="Kyrpides N."/>
            <person name="Ivanova N."/>
            <person name="Ovchinnikova G."/>
            <person name="Pagani I."/>
            <person name="Gordon S."/>
            <person name="Woyke T."/>
        </authorList>
    </citation>
    <scope>NUCLEOTIDE SEQUENCE</scope>
    <source>
        <strain evidence="2">ATCC 19860</strain>
    </source>
</reference>
<dbReference type="EMBL" id="CP002521">
    <property type="protein sequence ID" value="ADX47335.1"/>
    <property type="molecule type" value="Genomic_DNA"/>
</dbReference>
<feature type="compositionally biased region" description="Basic residues" evidence="1">
    <location>
        <begin position="21"/>
        <end position="36"/>
    </location>
</feature>
<dbReference type="HOGENOM" id="CLU_3354000_0_0_4"/>
<dbReference type="Proteomes" id="UP000002482">
    <property type="component" value="Chromosome"/>
</dbReference>
<proteinExistence type="predicted"/>
<evidence type="ECO:0000313" key="3">
    <source>
        <dbReference type="Proteomes" id="UP000002482"/>
    </source>
</evidence>